<keyword evidence="3" id="KW-1185">Reference proteome</keyword>
<dbReference type="InterPro" id="IPR001563">
    <property type="entry name" value="Peptidase_S10"/>
</dbReference>
<dbReference type="InterPro" id="IPR029058">
    <property type="entry name" value="AB_hydrolase_fold"/>
</dbReference>
<dbReference type="Pfam" id="PF00450">
    <property type="entry name" value="Peptidase_S10"/>
    <property type="match status" value="1"/>
</dbReference>
<dbReference type="GO" id="GO:0006508">
    <property type="term" value="P:proteolysis"/>
    <property type="evidence" value="ECO:0007669"/>
    <property type="project" value="InterPro"/>
</dbReference>
<dbReference type="SUPFAM" id="SSF53474">
    <property type="entry name" value="alpha/beta-Hydrolases"/>
    <property type="match status" value="1"/>
</dbReference>
<accession>A0A0C2GRN3</accession>
<evidence type="ECO:0000256" key="1">
    <source>
        <dbReference type="ARBA" id="ARBA00009431"/>
    </source>
</evidence>
<dbReference type="EMBL" id="KN728340">
    <property type="protein sequence ID" value="KIH63945.1"/>
    <property type="molecule type" value="Genomic_DNA"/>
</dbReference>
<protein>
    <submittedName>
        <fullName evidence="2">Uncharacterized protein</fullName>
    </submittedName>
</protein>
<sequence length="167" mass="19114">MDLKSRICFEIKAAPSCAHYNDSTVYLQRGDVRRALNIPDIVPQYESCNNDIANQYDMKETHYISQSENVKKVIQAGYKAALFYGDVDSVCNAVHGSQFAYNLGLKLISPLRPYLDNEQKPPTIGFVSNYEAFISRYIQLYHPRMDLIRRTIAHRSSLRFLLNAASK</sequence>
<dbReference type="AlphaFoldDB" id="A0A0C2GRN3"/>
<gene>
    <name evidence="2" type="ORF">ANCDUO_05747</name>
</gene>
<dbReference type="OrthoDB" id="5863337at2759"/>
<evidence type="ECO:0000313" key="3">
    <source>
        <dbReference type="Proteomes" id="UP000054047"/>
    </source>
</evidence>
<organism evidence="2 3">
    <name type="scientific">Ancylostoma duodenale</name>
    <dbReference type="NCBI Taxonomy" id="51022"/>
    <lineage>
        <taxon>Eukaryota</taxon>
        <taxon>Metazoa</taxon>
        <taxon>Ecdysozoa</taxon>
        <taxon>Nematoda</taxon>
        <taxon>Chromadorea</taxon>
        <taxon>Rhabditida</taxon>
        <taxon>Rhabditina</taxon>
        <taxon>Rhabditomorpha</taxon>
        <taxon>Strongyloidea</taxon>
        <taxon>Ancylostomatidae</taxon>
        <taxon>Ancylostomatinae</taxon>
        <taxon>Ancylostoma</taxon>
    </lineage>
</organism>
<evidence type="ECO:0000313" key="2">
    <source>
        <dbReference type="EMBL" id="KIH63945.1"/>
    </source>
</evidence>
<reference evidence="2 3" key="1">
    <citation type="submission" date="2013-12" db="EMBL/GenBank/DDBJ databases">
        <title>Draft genome of the parsitic nematode Ancylostoma duodenale.</title>
        <authorList>
            <person name="Mitreva M."/>
        </authorList>
    </citation>
    <scope>NUCLEOTIDE SEQUENCE [LARGE SCALE GENOMIC DNA]</scope>
    <source>
        <strain evidence="2 3">Zhejiang</strain>
    </source>
</reference>
<dbReference type="Gene3D" id="3.40.50.12670">
    <property type="match status" value="1"/>
</dbReference>
<proteinExistence type="inferred from homology"/>
<dbReference type="GO" id="GO:0004185">
    <property type="term" value="F:serine-type carboxypeptidase activity"/>
    <property type="evidence" value="ECO:0007669"/>
    <property type="project" value="InterPro"/>
</dbReference>
<dbReference type="Proteomes" id="UP000054047">
    <property type="component" value="Unassembled WGS sequence"/>
</dbReference>
<name>A0A0C2GRN3_9BILA</name>
<comment type="similarity">
    <text evidence="1">Belongs to the peptidase S10 family.</text>
</comment>